<dbReference type="Proteomes" id="UP001387364">
    <property type="component" value="Chromosome"/>
</dbReference>
<accession>A0ABZ2N1J5</accession>
<feature type="chain" id="PRO_5045152625" description="DUF4079 domain-containing protein" evidence="2">
    <location>
        <begin position="31"/>
        <end position="179"/>
    </location>
</feature>
<evidence type="ECO:0000313" key="4">
    <source>
        <dbReference type="Proteomes" id="UP001387364"/>
    </source>
</evidence>
<evidence type="ECO:0008006" key="5">
    <source>
        <dbReference type="Google" id="ProtNLM"/>
    </source>
</evidence>
<feature type="transmembrane region" description="Helical" evidence="1">
    <location>
        <begin position="54"/>
        <end position="70"/>
    </location>
</feature>
<feature type="transmembrane region" description="Helical" evidence="1">
    <location>
        <begin position="159"/>
        <end position="178"/>
    </location>
</feature>
<name>A0ABZ2N1J5_9BACI</name>
<protein>
    <recommendedName>
        <fullName evidence="5">DUF4079 domain-containing protein</fullName>
    </recommendedName>
</protein>
<sequence>MWVKKIAITIATTLILLFVSSPSFIYTAHADEYDGESHSDEENEMMKEGGELIGWAGMAGFGLAATLFPLRKLIQPVKKRWPDKAAHTAKAARLSGKWHMWIGLLTLLVVSAHGVIMFLAERELELREYIGISAATFMAGAALIGYILAANKRSKAIRFIHMSILGIAAVMTLIHLALS</sequence>
<proteinExistence type="predicted"/>
<feature type="transmembrane region" description="Helical" evidence="1">
    <location>
        <begin position="126"/>
        <end position="147"/>
    </location>
</feature>
<evidence type="ECO:0000313" key="3">
    <source>
        <dbReference type="EMBL" id="WXB91476.1"/>
    </source>
</evidence>
<feature type="signal peptide" evidence="2">
    <location>
        <begin position="1"/>
        <end position="30"/>
    </location>
</feature>
<reference evidence="3 4" key="1">
    <citation type="submission" date="2024-02" db="EMBL/GenBank/DDBJ databases">
        <title>Seven novel Bacillus-like species.</title>
        <authorList>
            <person name="Liu G."/>
        </authorList>
    </citation>
    <scope>NUCLEOTIDE SEQUENCE [LARGE SCALE GENOMIC DNA]</scope>
    <source>
        <strain evidence="3 4">FJAT-52991</strain>
    </source>
</reference>
<keyword evidence="1" id="KW-1133">Transmembrane helix</keyword>
<evidence type="ECO:0000256" key="1">
    <source>
        <dbReference type="SAM" id="Phobius"/>
    </source>
</evidence>
<keyword evidence="1" id="KW-0472">Membrane</keyword>
<keyword evidence="2" id="KW-0732">Signal</keyword>
<evidence type="ECO:0000256" key="2">
    <source>
        <dbReference type="SAM" id="SignalP"/>
    </source>
</evidence>
<dbReference type="RefSeq" id="WP_338748997.1">
    <property type="nucleotide sequence ID" value="NZ_CP147404.1"/>
</dbReference>
<keyword evidence="1" id="KW-0812">Transmembrane</keyword>
<gene>
    <name evidence="3" type="ORF">WDJ61_09270</name>
</gene>
<feature type="transmembrane region" description="Helical" evidence="1">
    <location>
        <begin position="100"/>
        <end position="120"/>
    </location>
</feature>
<keyword evidence="4" id="KW-1185">Reference proteome</keyword>
<organism evidence="3 4">
    <name type="scientific">Bacillus kandeliae</name>
    <dbReference type="NCBI Taxonomy" id="3129297"/>
    <lineage>
        <taxon>Bacteria</taxon>
        <taxon>Bacillati</taxon>
        <taxon>Bacillota</taxon>
        <taxon>Bacilli</taxon>
        <taxon>Bacillales</taxon>
        <taxon>Bacillaceae</taxon>
        <taxon>Bacillus</taxon>
    </lineage>
</organism>
<dbReference type="EMBL" id="CP147404">
    <property type="protein sequence ID" value="WXB91476.1"/>
    <property type="molecule type" value="Genomic_DNA"/>
</dbReference>